<accession>A0A1M6JRK1</accession>
<evidence type="ECO:0000313" key="1">
    <source>
        <dbReference type="EMBL" id="SHJ49339.1"/>
    </source>
</evidence>
<name>A0A1M6JRK1_PARC5</name>
<sequence>MSQCIYIKECSYINGTIKNEKAFKEVFKSNFCKYYYKKCAIWKIAHNFGMKNVPKNLLPFQHTMLHHKKYEDVL</sequence>
<dbReference type="AlphaFoldDB" id="A0A1M6JRK1"/>
<organism evidence="1 2">
    <name type="scientific">Paramaledivibacter caminithermalis (strain DSM 15212 / CIP 107654 / DViRD3)</name>
    <name type="common">Clostridium caminithermale</name>
    <dbReference type="NCBI Taxonomy" id="1121301"/>
    <lineage>
        <taxon>Bacteria</taxon>
        <taxon>Bacillati</taxon>
        <taxon>Bacillota</taxon>
        <taxon>Clostridia</taxon>
        <taxon>Peptostreptococcales</taxon>
        <taxon>Caminicellaceae</taxon>
        <taxon>Paramaledivibacter</taxon>
    </lineage>
</organism>
<evidence type="ECO:0000313" key="2">
    <source>
        <dbReference type="Proteomes" id="UP000184465"/>
    </source>
</evidence>
<proteinExistence type="predicted"/>
<gene>
    <name evidence="1" type="ORF">SAMN02745912_00115</name>
</gene>
<dbReference type="Proteomes" id="UP000184465">
    <property type="component" value="Unassembled WGS sequence"/>
</dbReference>
<protein>
    <submittedName>
        <fullName evidence="1">Uncharacterized protein</fullName>
    </submittedName>
</protein>
<dbReference type="EMBL" id="FRAG01000001">
    <property type="protein sequence ID" value="SHJ49339.1"/>
    <property type="molecule type" value="Genomic_DNA"/>
</dbReference>
<keyword evidence="2" id="KW-1185">Reference proteome</keyword>
<reference evidence="1 2" key="1">
    <citation type="submission" date="2016-11" db="EMBL/GenBank/DDBJ databases">
        <authorList>
            <person name="Jaros S."/>
            <person name="Januszkiewicz K."/>
            <person name="Wedrychowicz H."/>
        </authorList>
    </citation>
    <scope>NUCLEOTIDE SEQUENCE [LARGE SCALE GENOMIC DNA]</scope>
    <source>
        <strain evidence="1 2">DSM 15212</strain>
    </source>
</reference>